<organism evidence="2 3">
    <name type="scientific">Dryococelus australis</name>
    <dbReference type="NCBI Taxonomy" id="614101"/>
    <lineage>
        <taxon>Eukaryota</taxon>
        <taxon>Metazoa</taxon>
        <taxon>Ecdysozoa</taxon>
        <taxon>Arthropoda</taxon>
        <taxon>Hexapoda</taxon>
        <taxon>Insecta</taxon>
        <taxon>Pterygota</taxon>
        <taxon>Neoptera</taxon>
        <taxon>Polyneoptera</taxon>
        <taxon>Phasmatodea</taxon>
        <taxon>Verophasmatodea</taxon>
        <taxon>Anareolatae</taxon>
        <taxon>Phasmatidae</taxon>
        <taxon>Eurycanthinae</taxon>
        <taxon>Dryococelus</taxon>
    </lineage>
</organism>
<reference evidence="2 3" key="1">
    <citation type="submission" date="2023-02" db="EMBL/GenBank/DDBJ databases">
        <title>LHISI_Scaffold_Assembly.</title>
        <authorList>
            <person name="Stuart O.P."/>
            <person name="Cleave R."/>
            <person name="Magrath M.J.L."/>
            <person name="Mikheyev A.S."/>
        </authorList>
    </citation>
    <scope>NUCLEOTIDE SEQUENCE [LARGE SCALE GENOMIC DNA]</scope>
    <source>
        <strain evidence="2">Daus_M_001</strain>
        <tissue evidence="2">Leg muscle</tissue>
    </source>
</reference>
<comment type="caution">
    <text evidence="2">The sequence shown here is derived from an EMBL/GenBank/DDBJ whole genome shotgun (WGS) entry which is preliminary data.</text>
</comment>
<evidence type="ECO:0008006" key="4">
    <source>
        <dbReference type="Google" id="ProtNLM"/>
    </source>
</evidence>
<accession>A0ABQ9H531</accession>
<proteinExistence type="predicted"/>
<name>A0ABQ9H531_9NEOP</name>
<feature type="region of interest" description="Disordered" evidence="1">
    <location>
        <begin position="115"/>
        <end position="151"/>
    </location>
</feature>
<evidence type="ECO:0000256" key="1">
    <source>
        <dbReference type="SAM" id="MobiDB-lite"/>
    </source>
</evidence>
<dbReference type="Proteomes" id="UP001159363">
    <property type="component" value="Chromosome 6"/>
</dbReference>
<feature type="compositionally biased region" description="Polar residues" evidence="1">
    <location>
        <begin position="141"/>
        <end position="151"/>
    </location>
</feature>
<sequence length="151" mass="17059">MKTERKCWSGSTTTHISPTPRSSIPSAEAAREMGVKVQQWIGNNFHPEQWRWKSTRKGLIPVTTLKSPAPEKLLQLISYKCKDCWGSCECRRTGCFCSKLCLLCEGTCSNNDDRFDLEDGGDKDEPPVTIPPSEEAEVTEDTNSYNISQYY</sequence>
<feature type="compositionally biased region" description="Polar residues" evidence="1">
    <location>
        <begin position="9"/>
        <end position="24"/>
    </location>
</feature>
<keyword evidence="3" id="KW-1185">Reference proteome</keyword>
<gene>
    <name evidence="2" type="ORF">PR048_019963</name>
</gene>
<protein>
    <recommendedName>
        <fullName evidence="4">ARF7 effector protein C-terminal domain-containing protein</fullName>
    </recommendedName>
</protein>
<evidence type="ECO:0000313" key="3">
    <source>
        <dbReference type="Proteomes" id="UP001159363"/>
    </source>
</evidence>
<evidence type="ECO:0000313" key="2">
    <source>
        <dbReference type="EMBL" id="KAJ8879355.1"/>
    </source>
</evidence>
<feature type="region of interest" description="Disordered" evidence="1">
    <location>
        <begin position="1"/>
        <end position="24"/>
    </location>
</feature>
<dbReference type="EMBL" id="JARBHB010000007">
    <property type="protein sequence ID" value="KAJ8879355.1"/>
    <property type="molecule type" value="Genomic_DNA"/>
</dbReference>